<dbReference type="EMBL" id="JBHFEH010000010">
    <property type="protein sequence ID" value="KAL2055624.1"/>
    <property type="molecule type" value="Genomic_DNA"/>
</dbReference>
<dbReference type="Proteomes" id="UP001590951">
    <property type="component" value="Unassembled WGS sequence"/>
</dbReference>
<sequence length="256" mass="28292">MASRRPLREYGTTPDFAAAGLGYKKQISLRNMYLNGVGIGEAACKAIAEYLMWPGCPTESLYLSNNPFGDAGAIALARGLAVNKSLRVSLASCCVNINGARAILEALQGHPRLQSLNMSQSNPTKDLETRYNYLGDDVIDALEIFFTSGPQTLRPLELGTTGMTLPAICSVVENVLRSDSLVLFTLKSVHGQIIPEINTLVNDHMKRKIQRLYNFNVTTFEAQEKRWLRSPKDVRFNDSMSHNRDVGLALRGKKTL</sequence>
<accession>A0ABR4BFQ9</accession>
<dbReference type="PANTHER" id="PTHR24114">
    <property type="entry name" value="LEUCINE RICH REPEAT FAMILY PROTEIN"/>
    <property type="match status" value="1"/>
</dbReference>
<protein>
    <submittedName>
        <fullName evidence="1">Uncharacterized protein</fullName>
    </submittedName>
</protein>
<evidence type="ECO:0000313" key="2">
    <source>
        <dbReference type="Proteomes" id="UP001590951"/>
    </source>
</evidence>
<comment type="caution">
    <text evidence="1">The sequence shown here is derived from an EMBL/GenBank/DDBJ whole genome shotgun (WGS) entry which is preliminary data.</text>
</comment>
<name>A0ABR4BFQ9_9LECA</name>
<dbReference type="InterPro" id="IPR032675">
    <property type="entry name" value="LRR_dom_sf"/>
</dbReference>
<gene>
    <name evidence="1" type="ORF">ABVK25_003866</name>
</gene>
<reference evidence="1 2" key="1">
    <citation type="submission" date="2024-09" db="EMBL/GenBank/DDBJ databases">
        <title>Rethinking Asexuality: The Enigmatic Case of Functional Sexual Genes in Lepraria (Stereocaulaceae).</title>
        <authorList>
            <person name="Doellman M."/>
            <person name="Sun Y."/>
            <person name="Barcenas-Pena A."/>
            <person name="Lumbsch H.T."/>
            <person name="Grewe F."/>
        </authorList>
    </citation>
    <scope>NUCLEOTIDE SEQUENCE [LARGE SCALE GENOMIC DNA]</scope>
    <source>
        <strain evidence="1 2">Grewe 0041</strain>
    </source>
</reference>
<dbReference type="PANTHER" id="PTHR24114:SF2">
    <property type="entry name" value="F-BOX DOMAIN-CONTAINING PROTEIN-RELATED"/>
    <property type="match status" value="1"/>
</dbReference>
<keyword evidence="2" id="KW-1185">Reference proteome</keyword>
<dbReference type="InterPro" id="IPR052394">
    <property type="entry name" value="LRR-containing"/>
</dbReference>
<dbReference type="SMART" id="SM00368">
    <property type="entry name" value="LRR_RI"/>
    <property type="match status" value="3"/>
</dbReference>
<dbReference type="SUPFAM" id="SSF52047">
    <property type="entry name" value="RNI-like"/>
    <property type="match status" value="1"/>
</dbReference>
<proteinExistence type="predicted"/>
<evidence type="ECO:0000313" key="1">
    <source>
        <dbReference type="EMBL" id="KAL2055624.1"/>
    </source>
</evidence>
<organism evidence="1 2">
    <name type="scientific">Lepraria finkii</name>
    <dbReference type="NCBI Taxonomy" id="1340010"/>
    <lineage>
        <taxon>Eukaryota</taxon>
        <taxon>Fungi</taxon>
        <taxon>Dikarya</taxon>
        <taxon>Ascomycota</taxon>
        <taxon>Pezizomycotina</taxon>
        <taxon>Lecanoromycetes</taxon>
        <taxon>OSLEUM clade</taxon>
        <taxon>Lecanoromycetidae</taxon>
        <taxon>Lecanorales</taxon>
        <taxon>Lecanorineae</taxon>
        <taxon>Stereocaulaceae</taxon>
        <taxon>Lepraria</taxon>
    </lineage>
</organism>
<dbReference type="Gene3D" id="3.80.10.10">
    <property type="entry name" value="Ribonuclease Inhibitor"/>
    <property type="match status" value="1"/>
</dbReference>